<dbReference type="Pfam" id="PF00012">
    <property type="entry name" value="HSP70"/>
    <property type="match status" value="1"/>
</dbReference>
<dbReference type="GO" id="GO:0140662">
    <property type="term" value="F:ATP-dependent protein folding chaperone"/>
    <property type="evidence" value="ECO:0007669"/>
    <property type="project" value="InterPro"/>
</dbReference>
<dbReference type="PROSITE" id="PS01036">
    <property type="entry name" value="HSP70_3"/>
    <property type="match status" value="1"/>
</dbReference>
<keyword evidence="2 3" id="KW-0067">ATP-binding</keyword>
<name>A0A9C7BYE7_9VIRU</name>
<dbReference type="InterPro" id="IPR029047">
    <property type="entry name" value="HSP70_peptide-bd_sf"/>
</dbReference>
<dbReference type="PROSITE" id="PS00329">
    <property type="entry name" value="HSP70_2"/>
    <property type="match status" value="1"/>
</dbReference>
<dbReference type="InterPro" id="IPR013126">
    <property type="entry name" value="Hsp_70_fam"/>
</dbReference>
<dbReference type="SUPFAM" id="SSF100934">
    <property type="entry name" value="Heat shock protein 70kD (HSP70), C-terminal subdomain"/>
    <property type="match status" value="1"/>
</dbReference>
<dbReference type="EMBL" id="LC738870">
    <property type="protein sequence ID" value="BDT61907.1"/>
    <property type="molecule type" value="Genomic_DNA"/>
</dbReference>
<organism evidence="6">
    <name type="scientific">Penaeus monodon majanivirus A</name>
    <dbReference type="NCBI Taxonomy" id="2984271"/>
    <lineage>
        <taxon>Viruses</taxon>
        <taxon>Viruses incertae sedis</taxon>
        <taxon>Naldaviricetes</taxon>
        <taxon>Nimaviridae</taxon>
    </lineage>
</organism>
<dbReference type="InterPro" id="IPR018181">
    <property type="entry name" value="Heat_shock_70_CS"/>
</dbReference>
<dbReference type="FunFam" id="3.30.420.40:FF:000026">
    <property type="entry name" value="Heat shock protein 70"/>
    <property type="match status" value="1"/>
</dbReference>
<comment type="similarity">
    <text evidence="3">Belongs to the heat shock protein 70 family.</text>
</comment>
<dbReference type="Gene3D" id="3.30.420.40">
    <property type="match status" value="2"/>
</dbReference>
<protein>
    <submittedName>
        <fullName evidence="6">MjHSP70-2-like protein</fullName>
    </submittedName>
</protein>
<dbReference type="InterPro" id="IPR029048">
    <property type="entry name" value="HSP70_C_sf"/>
</dbReference>
<evidence type="ECO:0000313" key="6">
    <source>
        <dbReference type="EMBL" id="BDT61907.1"/>
    </source>
</evidence>
<dbReference type="InterPro" id="IPR043129">
    <property type="entry name" value="ATPase_NBD"/>
</dbReference>
<dbReference type="FunFam" id="3.90.640.10:FF:000002">
    <property type="entry name" value="Heat shock 70 kDa"/>
    <property type="match status" value="1"/>
</dbReference>
<dbReference type="Gene3D" id="3.30.30.30">
    <property type="match status" value="1"/>
</dbReference>
<dbReference type="NCBIfam" id="NF001413">
    <property type="entry name" value="PRK00290.1"/>
    <property type="match status" value="1"/>
</dbReference>
<dbReference type="SUPFAM" id="SSF100920">
    <property type="entry name" value="Heat shock protein 70kD (HSP70), peptide-binding domain"/>
    <property type="match status" value="1"/>
</dbReference>
<proteinExistence type="inferred from homology"/>
<dbReference type="FunFam" id="2.60.34.10:FF:000002">
    <property type="entry name" value="Heat shock 70 kDa"/>
    <property type="match status" value="1"/>
</dbReference>
<evidence type="ECO:0000256" key="1">
    <source>
        <dbReference type="ARBA" id="ARBA00022741"/>
    </source>
</evidence>
<keyword evidence="1 3" id="KW-0547">Nucleotide-binding</keyword>
<dbReference type="PANTHER" id="PTHR19375">
    <property type="entry name" value="HEAT SHOCK PROTEIN 70KDA"/>
    <property type="match status" value="1"/>
</dbReference>
<dbReference type="Gene3D" id="1.20.1270.10">
    <property type="match status" value="1"/>
</dbReference>
<reference evidence="6" key="1">
    <citation type="submission" date="2022-10" db="EMBL/GenBank/DDBJ databases">
        <title>Genome sequences of endogenous nimaviruses in decapod crustaceans.</title>
        <authorList>
            <person name="Kawato S."/>
            <person name="Nozaki R."/>
            <person name="Kondo H."/>
            <person name="Hirono I."/>
        </authorList>
    </citation>
    <scope>NUCLEOTIDE SEQUENCE</scope>
    <source>
        <strain evidence="6">Mikawa2016</strain>
    </source>
</reference>
<feature type="coiled-coil region" evidence="4">
    <location>
        <begin position="270"/>
        <end position="304"/>
    </location>
</feature>
<keyword evidence="4" id="KW-0175">Coiled coil</keyword>
<dbReference type="PRINTS" id="PR00301">
    <property type="entry name" value="HEATSHOCK70"/>
</dbReference>
<dbReference type="PROSITE" id="PS00297">
    <property type="entry name" value="HSP70_1"/>
    <property type="match status" value="1"/>
</dbReference>
<sequence length="653" mass="72338">MSSSESSDVVIGIDLGTTYSCVAVFQNGTVEVIANDQGNRTTPSYVAFNDKERLIGEAAKNQAGTNPTNTVYDIKRIIGLKNDDPNVIEEMKNWPFEVINGEDDKPRISVTYRGEPKSYSPEQISSMVLSKMKETAEAYLGTAVKRAIITVPAYFNDSQRQATKDAGTIAGLKVERIINEPTAAAVAYGLSVIKKNNSSSSSSSSNNNNNADISEEKNILVFDFGGGTFDVSILNMAEEVIEVKATAGDTHLGGEDIDDKLVEHFMSDIKRKYKQDIKDNKRALRRLKTECEKAKRTLSSSTQAEFTIESLCFGIDMNFVLTRARFDEICHSLFQRTIDLVTKALVDAKMDKNSIHDIVLVGGSTRIPKVQKLLRDYFGKDPIKSINPDEAVAHGAAVQAAIISGDASKALSNMLLIDVAPLSLGVETQGGEMTIVIERNTSIPASRSSTFTTFKDDQESVEIKVFEGERPYTKYNNLLGTFSLNGIPKAPRGTPIIEVSFDIDVNGILDVRAVEKSTGVEKKITIKNDNRISKEEIERMVQEAERNKENDKKIREAIEEKNGLEQACYQLKGLLSTTASDKKEDYVKQIDELLNWIDETDKSGIPKETYVKKRQELEKLQSKMMEEIASDKSRPNDKTEDGKGKEPVIEEID</sequence>
<dbReference type="GO" id="GO:0005524">
    <property type="term" value="F:ATP binding"/>
    <property type="evidence" value="ECO:0007669"/>
    <property type="project" value="UniProtKB-KW"/>
</dbReference>
<evidence type="ECO:0000256" key="5">
    <source>
        <dbReference type="SAM" id="MobiDB-lite"/>
    </source>
</evidence>
<evidence type="ECO:0000256" key="2">
    <source>
        <dbReference type="ARBA" id="ARBA00022840"/>
    </source>
</evidence>
<dbReference type="Gene3D" id="3.90.640.10">
    <property type="entry name" value="Actin, Chain A, domain 4"/>
    <property type="match status" value="1"/>
</dbReference>
<dbReference type="FunFam" id="3.30.30.30:FF:000002">
    <property type="entry name" value="Heat shock 70 kDa protein 4"/>
    <property type="match status" value="1"/>
</dbReference>
<feature type="coiled-coil region" evidence="4">
    <location>
        <begin position="527"/>
        <end position="567"/>
    </location>
</feature>
<evidence type="ECO:0000256" key="3">
    <source>
        <dbReference type="RuleBase" id="RU003322"/>
    </source>
</evidence>
<evidence type="ECO:0000256" key="4">
    <source>
        <dbReference type="SAM" id="Coils"/>
    </source>
</evidence>
<dbReference type="SUPFAM" id="SSF53067">
    <property type="entry name" value="Actin-like ATPase domain"/>
    <property type="match status" value="2"/>
</dbReference>
<feature type="region of interest" description="Disordered" evidence="5">
    <location>
        <begin position="622"/>
        <end position="653"/>
    </location>
</feature>
<dbReference type="Gene3D" id="2.60.34.10">
    <property type="entry name" value="Substrate Binding Domain Of DNAk, Chain A, domain 1"/>
    <property type="match status" value="1"/>
</dbReference>
<accession>A0A9C7BYE7</accession>